<keyword evidence="3 9" id="KW-1133">Transmembrane helix</keyword>
<dbReference type="InterPro" id="IPR000276">
    <property type="entry name" value="GPCR_Rhodpsn"/>
</dbReference>
<feature type="compositionally biased region" description="Acidic residues" evidence="8">
    <location>
        <begin position="389"/>
        <end position="399"/>
    </location>
</feature>
<keyword evidence="2 9" id="KW-0812">Transmembrane</keyword>
<keyword evidence="4" id="KW-0297">G-protein coupled receptor</keyword>
<dbReference type="Gene3D" id="6.20.400.20">
    <property type="match status" value="1"/>
</dbReference>
<accession>A0ABV0NT13</accession>
<feature type="region of interest" description="Disordered" evidence="8">
    <location>
        <begin position="386"/>
        <end position="420"/>
    </location>
</feature>
<evidence type="ECO:0000256" key="7">
    <source>
        <dbReference type="ARBA" id="ARBA00023224"/>
    </source>
</evidence>
<dbReference type="PANTHER" id="PTHR10489">
    <property type="entry name" value="CELL ADHESION MOLECULE"/>
    <property type="match status" value="1"/>
</dbReference>
<dbReference type="PRINTS" id="PR00237">
    <property type="entry name" value="GPCRRHODOPSN"/>
</dbReference>
<evidence type="ECO:0000256" key="9">
    <source>
        <dbReference type="SAM" id="Phobius"/>
    </source>
</evidence>
<dbReference type="Pfam" id="PF00001">
    <property type="entry name" value="7tm_1"/>
    <property type="match status" value="1"/>
</dbReference>
<keyword evidence="12" id="KW-1185">Reference proteome</keyword>
<evidence type="ECO:0000256" key="8">
    <source>
        <dbReference type="SAM" id="MobiDB-lite"/>
    </source>
</evidence>
<dbReference type="InterPro" id="IPR017452">
    <property type="entry name" value="GPCR_Rhodpsn_7TM"/>
</dbReference>
<evidence type="ECO:0000256" key="2">
    <source>
        <dbReference type="ARBA" id="ARBA00022692"/>
    </source>
</evidence>
<keyword evidence="6" id="KW-0675">Receptor</keyword>
<dbReference type="PANTHER" id="PTHR10489:SF594">
    <property type="entry name" value="C-X-C CHEMOKINE RECEPTOR TYPE 4"/>
    <property type="match status" value="1"/>
</dbReference>
<keyword evidence="7" id="KW-0807">Transducer</keyword>
<evidence type="ECO:0000313" key="12">
    <source>
        <dbReference type="Proteomes" id="UP001476798"/>
    </source>
</evidence>
<evidence type="ECO:0000256" key="4">
    <source>
        <dbReference type="ARBA" id="ARBA00023040"/>
    </source>
</evidence>
<evidence type="ECO:0000256" key="5">
    <source>
        <dbReference type="ARBA" id="ARBA00023136"/>
    </source>
</evidence>
<dbReference type="SUPFAM" id="SSF81321">
    <property type="entry name" value="Family A G protein-coupled receptor-like"/>
    <property type="match status" value="1"/>
</dbReference>
<reference evidence="11 12" key="1">
    <citation type="submission" date="2021-06" db="EMBL/GenBank/DDBJ databases">
        <authorList>
            <person name="Palmer J.M."/>
        </authorList>
    </citation>
    <scope>NUCLEOTIDE SEQUENCE [LARGE SCALE GENOMIC DNA]</scope>
    <source>
        <strain evidence="11 12">GA_2019</strain>
        <tissue evidence="11">Muscle</tissue>
    </source>
</reference>
<name>A0ABV0NT13_9TELE</name>
<dbReference type="InterPro" id="IPR050119">
    <property type="entry name" value="CCR1-9-like"/>
</dbReference>
<evidence type="ECO:0000313" key="11">
    <source>
        <dbReference type="EMBL" id="MEQ2174550.1"/>
    </source>
</evidence>
<evidence type="ECO:0000256" key="1">
    <source>
        <dbReference type="ARBA" id="ARBA00004370"/>
    </source>
</evidence>
<proteinExistence type="predicted"/>
<dbReference type="PROSITE" id="PS50262">
    <property type="entry name" value="G_PROTEIN_RECEP_F1_2"/>
    <property type="match status" value="1"/>
</dbReference>
<evidence type="ECO:0000259" key="10">
    <source>
        <dbReference type="PROSITE" id="PS50262"/>
    </source>
</evidence>
<dbReference type="EMBL" id="JAHRIO010050468">
    <property type="protein sequence ID" value="MEQ2174550.1"/>
    <property type="molecule type" value="Genomic_DNA"/>
</dbReference>
<evidence type="ECO:0000256" key="3">
    <source>
        <dbReference type="ARBA" id="ARBA00022989"/>
    </source>
</evidence>
<comment type="caution">
    <text evidence="11">The sequence shown here is derived from an EMBL/GenBank/DDBJ whole genome shotgun (WGS) entry which is preliminary data.</text>
</comment>
<gene>
    <name evidence="11" type="ORF">GOODEAATRI_009021</name>
</gene>
<feature type="transmembrane region" description="Helical" evidence="9">
    <location>
        <begin position="121"/>
        <end position="147"/>
    </location>
</feature>
<evidence type="ECO:0000256" key="6">
    <source>
        <dbReference type="ARBA" id="ARBA00023170"/>
    </source>
</evidence>
<feature type="domain" description="G-protein coupled receptors family 1 profile" evidence="10">
    <location>
        <begin position="110"/>
        <end position="315"/>
    </location>
</feature>
<comment type="subcellular location">
    <subcellularLocation>
        <location evidence="1">Membrane</location>
    </subcellularLocation>
</comment>
<sequence>MRNNKPELPPALLHFSCRDQDTLLSACAFTPHAALVTYMPKKGRNMLLLSTLHCDGVDVAHEHWTRSLWSCSTTTPTRRTAYELFFDNSTANTNTSDGSADFDLNVHEPCTRALSGNFNKIFLPMVYGIIFTLGIIGNGLVVLIVGYQKTVKLRRISTSISLSLTSCSSSRCSFGQWTLSRRGTSEASFACRPGCTGRKLLRLPLRGGQRGFQGVLSAHRPSGKRSDVDGGFLLPAHPAKGQVLKKKKPLKKTVILVVCFFGYWLPYCLCIFVDTLGMLNVIVFSSCEVQQAVETWISVTEALAHFHCCLNPILYAFLGVKFNQTGRSMSTTNPLSVFSVFSPDCSGSSDILGPNHPPSPYVFHSTSSLSSSSGALSPDKFVELSTLQEETEEEGESVVDSDTGPGRGMRSTGRPPATHDFRELRGSVMKSTDGWMSSTLISTPAPACQLIADNYSYLTAVFTASLSTGSYGRRTCQADALNRLCG</sequence>
<organism evidence="11 12">
    <name type="scientific">Goodea atripinnis</name>
    <dbReference type="NCBI Taxonomy" id="208336"/>
    <lineage>
        <taxon>Eukaryota</taxon>
        <taxon>Metazoa</taxon>
        <taxon>Chordata</taxon>
        <taxon>Craniata</taxon>
        <taxon>Vertebrata</taxon>
        <taxon>Euteleostomi</taxon>
        <taxon>Actinopterygii</taxon>
        <taxon>Neopterygii</taxon>
        <taxon>Teleostei</taxon>
        <taxon>Neoteleostei</taxon>
        <taxon>Acanthomorphata</taxon>
        <taxon>Ovalentaria</taxon>
        <taxon>Atherinomorphae</taxon>
        <taxon>Cyprinodontiformes</taxon>
        <taxon>Goodeidae</taxon>
        <taxon>Goodea</taxon>
    </lineage>
</organism>
<protein>
    <recommendedName>
        <fullName evidence="10">G-protein coupled receptors family 1 profile domain-containing protein</fullName>
    </recommendedName>
</protein>
<feature type="transmembrane region" description="Helical" evidence="9">
    <location>
        <begin position="254"/>
        <end position="282"/>
    </location>
</feature>
<dbReference type="Proteomes" id="UP001476798">
    <property type="component" value="Unassembled WGS sequence"/>
</dbReference>
<keyword evidence="5 9" id="KW-0472">Membrane</keyword>
<dbReference type="Gene3D" id="1.20.1070.10">
    <property type="entry name" value="Rhodopsin 7-helix transmembrane proteins"/>
    <property type="match status" value="1"/>
</dbReference>